<comment type="caution">
    <text evidence="1">The sequence shown here is derived from an EMBL/GenBank/DDBJ whole genome shotgun (WGS) entry which is preliminary data.</text>
</comment>
<dbReference type="Proteomes" id="UP000322873">
    <property type="component" value="Unassembled WGS sequence"/>
</dbReference>
<sequence>MRNTIIKENISKMQFMAGPGGEIRANTYKHKIPVKPKSTSKPQLELDQNMSMMMGIIPLHLPLLYLYPQLPLPPLTINHPSSNYQQFIPYTHQPTYLPTHPLLTITQHPTSISISIYLSVLLSPVIQQ</sequence>
<protein>
    <submittedName>
        <fullName evidence="1">Uncharacterized protein</fullName>
    </submittedName>
</protein>
<name>A0A5M9JG12_MONFR</name>
<dbReference type="AlphaFoldDB" id="A0A5M9JG12"/>
<evidence type="ECO:0000313" key="2">
    <source>
        <dbReference type="Proteomes" id="UP000322873"/>
    </source>
</evidence>
<dbReference type="EMBL" id="VICG01000010">
    <property type="protein sequence ID" value="KAA8568241.1"/>
    <property type="molecule type" value="Genomic_DNA"/>
</dbReference>
<keyword evidence="2" id="KW-1185">Reference proteome</keyword>
<proteinExistence type="predicted"/>
<evidence type="ECO:0000313" key="1">
    <source>
        <dbReference type="EMBL" id="KAA8568241.1"/>
    </source>
</evidence>
<reference evidence="1 2" key="1">
    <citation type="submission" date="2019-06" db="EMBL/GenBank/DDBJ databases">
        <title>Genome Sequence of the Brown Rot Fungal Pathogen Monilinia fructicola.</title>
        <authorList>
            <person name="De Miccolis Angelini R.M."/>
            <person name="Landi L."/>
            <person name="Abate D."/>
            <person name="Pollastro S."/>
            <person name="Romanazzi G."/>
            <person name="Faretra F."/>
        </authorList>
    </citation>
    <scope>NUCLEOTIDE SEQUENCE [LARGE SCALE GENOMIC DNA]</scope>
    <source>
        <strain evidence="1 2">Mfrc123</strain>
    </source>
</reference>
<accession>A0A5M9JG12</accession>
<organism evidence="1 2">
    <name type="scientific">Monilinia fructicola</name>
    <name type="common">Brown rot fungus</name>
    <name type="synonym">Ciboria fructicola</name>
    <dbReference type="NCBI Taxonomy" id="38448"/>
    <lineage>
        <taxon>Eukaryota</taxon>
        <taxon>Fungi</taxon>
        <taxon>Dikarya</taxon>
        <taxon>Ascomycota</taxon>
        <taxon>Pezizomycotina</taxon>
        <taxon>Leotiomycetes</taxon>
        <taxon>Helotiales</taxon>
        <taxon>Sclerotiniaceae</taxon>
        <taxon>Monilinia</taxon>
    </lineage>
</organism>
<gene>
    <name evidence="1" type="ORF">EYC84_008622</name>
</gene>